<evidence type="ECO:0000313" key="1">
    <source>
        <dbReference type="EMBL" id="MDB9536264.1"/>
    </source>
</evidence>
<organism evidence="1 2">
    <name type="scientific">Dolichospermum planctonicum CS-1226</name>
    <dbReference type="NCBI Taxonomy" id="3021751"/>
    <lineage>
        <taxon>Bacteria</taxon>
        <taxon>Bacillati</taxon>
        <taxon>Cyanobacteriota</taxon>
        <taxon>Cyanophyceae</taxon>
        <taxon>Nostocales</taxon>
        <taxon>Aphanizomenonaceae</taxon>
        <taxon>Dolichospermum</taxon>
        <taxon>Dolichospermum planctonicum</taxon>
    </lineage>
</organism>
<gene>
    <name evidence="1" type="ORF">PN451_10565</name>
</gene>
<accession>A0ABT5AG38</accession>
<name>A0ABT5AG38_9CYAN</name>
<reference evidence="1 2" key="1">
    <citation type="submission" date="2023-01" db="EMBL/GenBank/DDBJ databases">
        <title>Genomes from the Australian National Cyanobacteria Reference Collection.</title>
        <authorList>
            <person name="Willis A."/>
            <person name="Lee E.M.F."/>
        </authorList>
    </citation>
    <scope>NUCLEOTIDE SEQUENCE [LARGE SCALE GENOMIC DNA]</scope>
    <source>
        <strain evidence="1 2">CS-1226</strain>
    </source>
</reference>
<sequence length="54" mass="6446">MLNIILDNILRKVFEFSIWFTPNPVNLARNVNQDVGLDYQPYKSRTSLIKLWLH</sequence>
<protein>
    <recommendedName>
        <fullName evidence="3">Transposase</fullName>
    </recommendedName>
</protein>
<proteinExistence type="predicted"/>
<dbReference type="Proteomes" id="UP001211249">
    <property type="component" value="Unassembled WGS sequence"/>
</dbReference>
<comment type="caution">
    <text evidence="1">The sequence shown here is derived from an EMBL/GenBank/DDBJ whole genome shotgun (WGS) entry which is preliminary data.</text>
</comment>
<dbReference type="RefSeq" id="WP_271796090.1">
    <property type="nucleotide sequence ID" value="NZ_JAQMUC010000060.1"/>
</dbReference>
<evidence type="ECO:0000313" key="2">
    <source>
        <dbReference type="Proteomes" id="UP001211249"/>
    </source>
</evidence>
<evidence type="ECO:0008006" key="3">
    <source>
        <dbReference type="Google" id="ProtNLM"/>
    </source>
</evidence>
<keyword evidence="2" id="KW-1185">Reference proteome</keyword>
<dbReference type="EMBL" id="JAQMUC010000060">
    <property type="protein sequence ID" value="MDB9536264.1"/>
    <property type="molecule type" value="Genomic_DNA"/>
</dbReference>